<keyword evidence="5" id="KW-0732">Signal</keyword>
<feature type="signal peptide" evidence="5">
    <location>
        <begin position="1"/>
        <end position="20"/>
    </location>
</feature>
<dbReference type="InterPro" id="IPR001802">
    <property type="entry name" value="MerP/CopZ"/>
</dbReference>
<comment type="subcellular location">
    <subcellularLocation>
        <location evidence="1">Cell envelope</location>
    </subcellularLocation>
    <subcellularLocation>
        <location evidence="4">Periplasm</location>
    </subcellularLocation>
</comment>
<keyword evidence="3 4" id="KW-0476">Mercury</keyword>
<dbReference type="NCBIfam" id="TIGR02052">
    <property type="entry name" value="MerP"/>
    <property type="match status" value="1"/>
</dbReference>
<feature type="domain" description="HMA" evidence="6">
    <location>
        <begin position="23"/>
        <end position="89"/>
    </location>
</feature>
<dbReference type="Proteomes" id="UP000294164">
    <property type="component" value="Unassembled WGS sequence"/>
</dbReference>
<dbReference type="InterPro" id="IPR011795">
    <property type="entry name" value="MerP"/>
</dbReference>
<dbReference type="SUPFAM" id="SSF55008">
    <property type="entry name" value="HMA, heavy metal-associated domain"/>
    <property type="match status" value="1"/>
</dbReference>
<evidence type="ECO:0000313" key="7">
    <source>
        <dbReference type="EMBL" id="TAA44729.1"/>
    </source>
</evidence>
<comment type="caution">
    <text evidence="7">The sequence shown here is derived from an EMBL/GenBank/DDBJ whole genome shotgun (WGS) entry which is preliminary data.</text>
</comment>
<dbReference type="AlphaFoldDB" id="A0A4Q8M7K4"/>
<dbReference type="Gene3D" id="3.30.70.100">
    <property type="match status" value="1"/>
</dbReference>
<reference evidence="7 8" key="1">
    <citation type="submission" date="2019-02" db="EMBL/GenBank/DDBJ databases">
        <title>WGS of Pseudoxanthomonas species novum from clinical isolates.</title>
        <authorList>
            <person name="Bernier A.-M."/>
            <person name="Bernard K."/>
            <person name="Vachon A."/>
        </authorList>
    </citation>
    <scope>NUCLEOTIDE SEQUENCE [LARGE SCALE GENOMIC DNA]</scope>
    <source>
        <strain evidence="7 8">NML130969</strain>
    </source>
</reference>
<dbReference type="PRINTS" id="PR00946">
    <property type="entry name" value="HGSCAVENGER"/>
</dbReference>
<evidence type="ECO:0000256" key="3">
    <source>
        <dbReference type="ARBA" id="ARBA00022914"/>
    </source>
</evidence>
<accession>A0A4Q8M7K4</accession>
<dbReference type="RefSeq" id="WP_057380611.1">
    <property type="nucleotide sequence ID" value="NZ_SHMG01000003.1"/>
</dbReference>
<keyword evidence="4" id="KW-0479">Metal-binding</keyword>
<proteinExistence type="predicted"/>
<comment type="function">
    <text evidence="4">Involved in mercury resistance. Acts as a mercury scavenger that specifically binds to a mercuric ion in the periplasm and probably passes it to the cytoplasmic mercuric reductase MerA via the mercuric transport protein MerT.</text>
</comment>
<dbReference type="GO" id="GO:0045340">
    <property type="term" value="F:mercury ion binding"/>
    <property type="evidence" value="ECO:0007669"/>
    <property type="project" value="UniProtKB-UniRule"/>
</dbReference>
<dbReference type="PROSITE" id="PS50846">
    <property type="entry name" value="HMA_2"/>
    <property type="match status" value="1"/>
</dbReference>
<feature type="chain" id="PRO_5020943538" description="Periplasmic mercury ion-binding protein" evidence="5">
    <location>
        <begin position="21"/>
        <end position="94"/>
    </location>
</feature>
<evidence type="ECO:0000313" key="8">
    <source>
        <dbReference type="Proteomes" id="UP000294164"/>
    </source>
</evidence>
<evidence type="ECO:0000259" key="6">
    <source>
        <dbReference type="PROSITE" id="PS50846"/>
    </source>
</evidence>
<dbReference type="InterPro" id="IPR006121">
    <property type="entry name" value="HMA_dom"/>
</dbReference>
<evidence type="ECO:0000256" key="4">
    <source>
        <dbReference type="RuleBase" id="RU361212"/>
    </source>
</evidence>
<dbReference type="OrthoDB" id="7205933at2"/>
<gene>
    <name evidence="4 7" type="primary">merP</name>
    <name evidence="7" type="ORF">EA655_07360</name>
</gene>
<dbReference type="Pfam" id="PF00403">
    <property type="entry name" value="HMA"/>
    <property type="match status" value="1"/>
</dbReference>
<keyword evidence="2 4" id="KW-0475">Mercuric resistance</keyword>
<dbReference type="GO" id="GO:0042597">
    <property type="term" value="C:periplasmic space"/>
    <property type="evidence" value="ECO:0007669"/>
    <property type="project" value="UniProtKB-SubCell"/>
</dbReference>
<dbReference type="CDD" id="cd00371">
    <property type="entry name" value="HMA"/>
    <property type="match status" value="1"/>
</dbReference>
<evidence type="ECO:0000256" key="1">
    <source>
        <dbReference type="ARBA" id="ARBA00004196"/>
    </source>
</evidence>
<name>A0A4Q8M7K4_9GAMM</name>
<organism evidence="7 8">
    <name type="scientific">Pseudoxanthomonas winnipegensis</name>
    <dbReference type="NCBI Taxonomy" id="2480810"/>
    <lineage>
        <taxon>Bacteria</taxon>
        <taxon>Pseudomonadati</taxon>
        <taxon>Pseudomonadota</taxon>
        <taxon>Gammaproteobacteria</taxon>
        <taxon>Lysobacterales</taxon>
        <taxon>Lysobacteraceae</taxon>
        <taxon>Pseudoxanthomonas</taxon>
    </lineage>
</organism>
<sequence length="94" mass="10038">MKKFVAIFGLLAALSAPAWAATRTVTLSVPSMTCATCPITVRKALQKVGGVIEAKVTWEPREAIVTFDDTRTNAQALTEATRNAGYPSTVKTQP</sequence>
<dbReference type="InterPro" id="IPR036163">
    <property type="entry name" value="HMA_dom_sf"/>
</dbReference>
<evidence type="ECO:0000256" key="2">
    <source>
        <dbReference type="ARBA" id="ARBA00022466"/>
    </source>
</evidence>
<dbReference type="EMBL" id="SHMG01000003">
    <property type="protein sequence ID" value="TAA44729.1"/>
    <property type="molecule type" value="Genomic_DNA"/>
</dbReference>
<dbReference type="GO" id="GO:0030313">
    <property type="term" value="C:cell envelope"/>
    <property type="evidence" value="ECO:0007669"/>
    <property type="project" value="UniProtKB-SubCell"/>
</dbReference>
<keyword evidence="4" id="KW-0574">Periplasm</keyword>
<evidence type="ECO:0000256" key="5">
    <source>
        <dbReference type="SAM" id="SignalP"/>
    </source>
</evidence>
<dbReference type="GO" id="GO:0015097">
    <property type="term" value="F:mercury ion transmembrane transporter activity"/>
    <property type="evidence" value="ECO:0007669"/>
    <property type="project" value="UniProtKB-UniRule"/>
</dbReference>
<protein>
    <recommendedName>
        <fullName evidence="4">Periplasmic mercury ion-binding protein</fullName>
    </recommendedName>
</protein>